<dbReference type="OrthoDB" id="676979at2759"/>
<reference evidence="2 3" key="1">
    <citation type="submission" date="2016-06" db="EMBL/GenBank/DDBJ databases">
        <title>Evolution of pathogenesis and genome organization in the Tremellales.</title>
        <authorList>
            <person name="Cuomo C."/>
            <person name="Litvintseva A."/>
            <person name="Heitman J."/>
            <person name="Chen Y."/>
            <person name="Sun S."/>
            <person name="Springer D."/>
            <person name="Dromer F."/>
            <person name="Young S."/>
            <person name="Zeng Q."/>
            <person name="Chapman S."/>
            <person name="Gujja S."/>
            <person name="Saif S."/>
            <person name="Birren B."/>
        </authorList>
    </citation>
    <scope>NUCLEOTIDE SEQUENCE [LARGE SCALE GENOMIC DNA]</scope>
    <source>
        <strain evidence="2 3">CBS 7118</strain>
    </source>
</reference>
<dbReference type="RefSeq" id="XP_019031120.1">
    <property type="nucleotide sequence ID" value="XM_019177088.1"/>
</dbReference>
<comment type="caution">
    <text evidence="2">The sequence shown here is derived from an EMBL/GenBank/DDBJ whole genome shotgun (WGS) entry which is preliminary data.</text>
</comment>
<dbReference type="AlphaFoldDB" id="A0A1E3J4F3"/>
<protein>
    <submittedName>
        <fullName evidence="2">Uncharacterized protein</fullName>
    </submittedName>
</protein>
<dbReference type="GeneID" id="30194202"/>
<evidence type="ECO:0000256" key="1">
    <source>
        <dbReference type="SAM" id="MobiDB-lite"/>
    </source>
</evidence>
<accession>A0A1E3J4F3</accession>
<organism evidence="2 3">
    <name type="scientific">Cryptococcus wingfieldii CBS 7118</name>
    <dbReference type="NCBI Taxonomy" id="1295528"/>
    <lineage>
        <taxon>Eukaryota</taxon>
        <taxon>Fungi</taxon>
        <taxon>Dikarya</taxon>
        <taxon>Basidiomycota</taxon>
        <taxon>Agaricomycotina</taxon>
        <taxon>Tremellomycetes</taxon>
        <taxon>Tremellales</taxon>
        <taxon>Cryptococcaceae</taxon>
        <taxon>Cryptococcus</taxon>
    </lineage>
</organism>
<gene>
    <name evidence="2" type="ORF">L198_04989</name>
</gene>
<proteinExistence type="predicted"/>
<sequence>MLFLREQLCIPLCYGPWSAPPEEQYDMANLSTTFVEQVIREKSQSPVFIDAARHLIDLHERGYSEEIWELWRHLRLLDRYDIPPILFFPYQNPTNDFDITLKIKLRNGGFEAEQPRHRGWQNEEESPCKKQSNKTARPPNPQETGACQDKIENSFEVAQAERQGTDIPHVISRGKIPSLSDSDKSSRKSKAPIVTTLATPDNHGFAPHGQLFCPNWSVLRCFSNSLSLAPSTSSASDSIDTAPCRDATGLVILVLVCNADLGTAIPHLSSNTKLVPAVVAGQILMNANTDNLPSSLINFAGKTASSSMILS</sequence>
<name>A0A1E3J4F3_9TREE</name>
<feature type="region of interest" description="Disordered" evidence="1">
    <location>
        <begin position="162"/>
        <end position="191"/>
    </location>
</feature>
<keyword evidence="3" id="KW-1185">Reference proteome</keyword>
<feature type="region of interest" description="Disordered" evidence="1">
    <location>
        <begin position="112"/>
        <end position="146"/>
    </location>
</feature>
<evidence type="ECO:0000313" key="3">
    <source>
        <dbReference type="Proteomes" id="UP000094819"/>
    </source>
</evidence>
<dbReference type="Proteomes" id="UP000094819">
    <property type="component" value="Unassembled WGS sequence"/>
</dbReference>
<evidence type="ECO:0000313" key="2">
    <source>
        <dbReference type="EMBL" id="ODN94841.1"/>
    </source>
</evidence>
<dbReference type="EMBL" id="AWGH01000014">
    <property type="protein sequence ID" value="ODN94841.1"/>
    <property type="molecule type" value="Genomic_DNA"/>
</dbReference>